<feature type="transmembrane region" description="Helical" evidence="1">
    <location>
        <begin position="27"/>
        <end position="51"/>
    </location>
</feature>
<accession>A0A1V9XYV5</accession>
<protein>
    <submittedName>
        <fullName evidence="2">Otopetrin-2-like</fullName>
    </submittedName>
</protein>
<evidence type="ECO:0000313" key="3">
    <source>
        <dbReference type="Proteomes" id="UP000192247"/>
    </source>
</evidence>
<sequence>MPYHLEDAQVRPVYGEHVSSPPYHNPYLYLFFVGLIASLGITLVVLILCLLTSSARFYTLFYVPATFAPKWYPTFSSADLLICAELIRMLCDRLELHLLTSV</sequence>
<organism evidence="2 3">
    <name type="scientific">Tropilaelaps mercedesae</name>
    <dbReference type="NCBI Taxonomy" id="418985"/>
    <lineage>
        <taxon>Eukaryota</taxon>
        <taxon>Metazoa</taxon>
        <taxon>Ecdysozoa</taxon>
        <taxon>Arthropoda</taxon>
        <taxon>Chelicerata</taxon>
        <taxon>Arachnida</taxon>
        <taxon>Acari</taxon>
        <taxon>Parasitiformes</taxon>
        <taxon>Mesostigmata</taxon>
        <taxon>Gamasina</taxon>
        <taxon>Dermanyssoidea</taxon>
        <taxon>Laelapidae</taxon>
        <taxon>Tropilaelaps</taxon>
    </lineage>
</organism>
<evidence type="ECO:0000256" key="1">
    <source>
        <dbReference type="SAM" id="Phobius"/>
    </source>
</evidence>
<keyword evidence="1" id="KW-1133">Transmembrane helix</keyword>
<dbReference type="Proteomes" id="UP000192247">
    <property type="component" value="Unassembled WGS sequence"/>
</dbReference>
<proteinExistence type="predicted"/>
<keyword evidence="3" id="KW-1185">Reference proteome</keyword>
<evidence type="ECO:0000313" key="2">
    <source>
        <dbReference type="EMBL" id="OQR78538.1"/>
    </source>
</evidence>
<dbReference type="AlphaFoldDB" id="A0A1V9XYV5"/>
<keyword evidence="1" id="KW-0812">Transmembrane</keyword>
<keyword evidence="1" id="KW-0472">Membrane</keyword>
<dbReference type="InParanoid" id="A0A1V9XYV5"/>
<gene>
    <name evidence="2" type="ORF">BIW11_02716</name>
</gene>
<reference evidence="2 3" key="1">
    <citation type="journal article" date="2017" name="Gigascience">
        <title>Draft genome of the honey bee ectoparasitic mite, Tropilaelaps mercedesae, is shaped by the parasitic life history.</title>
        <authorList>
            <person name="Dong X."/>
            <person name="Armstrong S.D."/>
            <person name="Xia D."/>
            <person name="Makepeace B.L."/>
            <person name="Darby A.C."/>
            <person name="Kadowaki T."/>
        </authorList>
    </citation>
    <scope>NUCLEOTIDE SEQUENCE [LARGE SCALE GENOMIC DNA]</scope>
    <source>
        <strain evidence="2">Wuxi-XJTLU</strain>
    </source>
</reference>
<dbReference type="EMBL" id="MNPL01002109">
    <property type="protein sequence ID" value="OQR78538.1"/>
    <property type="molecule type" value="Genomic_DNA"/>
</dbReference>
<comment type="caution">
    <text evidence="2">The sequence shown here is derived from an EMBL/GenBank/DDBJ whole genome shotgun (WGS) entry which is preliminary data.</text>
</comment>
<name>A0A1V9XYV5_9ACAR</name>